<sequence>MTLVSKLFCNGMTLACITLMLTGCESKQSDSTDPVAPVSSLTGDVKIDGSSTVLPISNAIKEKFSEAYPEVNVSVAGSGTGNGFNRFSGKETDISGASRPIKPGELEACKEAGIEFIELPVAYDGLTLVIHPENDWVKQLSIEQLKKIFVGSDAVKKWSDIDPTWPEEDLKIFAPGVGSGTYDYFHEVMAKKDKAELRKDMTLNEDDNVLVQGVAGNKYSIGFFGVAYFEENKDKLQAVPIINPSDDTAYLPTQENIASGKYAPFSRPLLIYVNAASLNNAQVQTLAEYYLQNASETSEQVGYVRLPEEVIQRGIANLDAQKTGSHYVDAEGQSRSGSVADIFVEANRVE</sequence>
<evidence type="ECO:0000256" key="3">
    <source>
        <dbReference type="ARBA" id="ARBA00022729"/>
    </source>
</evidence>
<dbReference type="PANTHER" id="PTHR30570">
    <property type="entry name" value="PERIPLASMIC PHOSPHATE BINDING COMPONENT OF PHOSPHATE ABC TRANSPORTER"/>
    <property type="match status" value="1"/>
</dbReference>
<dbReference type="GO" id="GO:0006817">
    <property type="term" value="P:phosphate ion transport"/>
    <property type="evidence" value="ECO:0007669"/>
    <property type="project" value="UniProtKB-UniRule"/>
</dbReference>
<dbReference type="KEGG" id="rml:FF011L_43500"/>
<dbReference type="PROSITE" id="PS51257">
    <property type="entry name" value="PROKAR_LIPOPROTEIN"/>
    <property type="match status" value="1"/>
</dbReference>
<organism evidence="6 7">
    <name type="scientific">Roseimaritima multifibrata</name>
    <dbReference type="NCBI Taxonomy" id="1930274"/>
    <lineage>
        <taxon>Bacteria</taxon>
        <taxon>Pseudomonadati</taxon>
        <taxon>Planctomycetota</taxon>
        <taxon>Planctomycetia</taxon>
        <taxon>Pirellulales</taxon>
        <taxon>Pirellulaceae</taxon>
        <taxon>Roseimaritima</taxon>
    </lineage>
</organism>
<dbReference type="InterPro" id="IPR050811">
    <property type="entry name" value="Phosphate_ABC_transporter"/>
</dbReference>
<dbReference type="InterPro" id="IPR024370">
    <property type="entry name" value="PBP_domain"/>
</dbReference>
<evidence type="ECO:0000313" key="7">
    <source>
        <dbReference type="Proteomes" id="UP000320672"/>
    </source>
</evidence>
<dbReference type="AlphaFoldDB" id="A0A517MKZ7"/>
<protein>
    <recommendedName>
        <fullName evidence="4">Phosphate-binding protein</fullName>
    </recommendedName>
</protein>
<dbReference type="Gene3D" id="3.40.190.10">
    <property type="entry name" value="Periplasmic binding protein-like II"/>
    <property type="match status" value="2"/>
</dbReference>
<proteinExistence type="inferred from homology"/>
<dbReference type="Proteomes" id="UP000320672">
    <property type="component" value="Chromosome"/>
</dbReference>
<dbReference type="PANTHER" id="PTHR30570:SF1">
    <property type="entry name" value="PHOSPHATE-BINDING PROTEIN PSTS"/>
    <property type="match status" value="1"/>
</dbReference>
<dbReference type="CDD" id="cd13654">
    <property type="entry name" value="PBP2_phosphate_like_2"/>
    <property type="match status" value="1"/>
</dbReference>
<comment type="similarity">
    <text evidence="1 4">Belongs to the PstS family.</text>
</comment>
<keyword evidence="2 4" id="KW-0813">Transport</keyword>
<comment type="function">
    <text evidence="4">Involved in the system for phosphate transport across the cytoplasmic membrane.</text>
</comment>
<evidence type="ECO:0000256" key="1">
    <source>
        <dbReference type="ARBA" id="ARBA00008725"/>
    </source>
</evidence>
<accession>A0A517MKZ7</accession>
<dbReference type="NCBIfam" id="TIGR02136">
    <property type="entry name" value="ptsS_2"/>
    <property type="match status" value="1"/>
</dbReference>
<dbReference type="SUPFAM" id="SSF53850">
    <property type="entry name" value="Periplasmic binding protein-like II"/>
    <property type="match status" value="1"/>
</dbReference>
<dbReference type="InterPro" id="IPR011862">
    <property type="entry name" value="Phos-bd"/>
</dbReference>
<dbReference type="OrthoDB" id="9790048at2"/>
<dbReference type="Pfam" id="PF12849">
    <property type="entry name" value="PBP_like_2"/>
    <property type="match status" value="1"/>
</dbReference>
<gene>
    <name evidence="6" type="primary">pstS</name>
    <name evidence="6" type="ORF">FF011L_43500</name>
</gene>
<reference evidence="6 7" key="1">
    <citation type="submission" date="2019-02" db="EMBL/GenBank/DDBJ databases">
        <title>Deep-cultivation of Planctomycetes and their phenomic and genomic characterization uncovers novel biology.</title>
        <authorList>
            <person name="Wiegand S."/>
            <person name="Jogler M."/>
            <person name="Boedeker C."/>
            <person name="Pinto D."/>
            <person name="Vollmers J."/>
            <person name="Rivas-Marin E."/>
            <person name="Kohn T."/>
            <person name="Peeters S.H."/>
            <person name="Heuer A."/>
            <person name="Rast P."/>
            <person name="Oberbeckmann S."/>
            <person name="Bunk B."/>
            <person name="Jeske O."/>
            <person name="Meyerdierks A."/>
            <person name="Storesund J.E."/>
            <person name="Kallscheuer N."/>
            <person name="Luecker S."/>
            <person name="Lage O.M."/>
            <person name="Pohl T."/>
            <person name="Merkel B.J."/>
            <person name="Hornburger P."/>
            <person name="Mueller R.-W."/>
            <person name="Bruemmer F."/>
            <person name="Labrenz M."/>
            <person name="Spormann A.M."/>
            <person name="Op den Camp H."/>
            <person name="Overmann J."/>
            <person name="Amann R."/>
            <person name="Jetten M.S.M."/>
            <person name="Mascher T."/>
            <person name="Medema M.H."/>
            <person name="Devos D.P."/>
            <person name="Kaster A.-K."/>
            <person name="Ovreas L."/>
            <person name="Rohde M."/>
            <person name="Galperin M.Y."/>
            <person name="Jogler C."/>
        </authorList>
    </citation>
    <scope>NUCLEOTIDE SEQUENCE [LARGE SCALE GENOMIC DNA]</scope>
    <source>
        <strain evidence="6 7">FF011L</strain>
    </source>
</reference>
<evidence type="ECO:0000256" key="4">
    <source>
        <dbReference type="RuleBase" id="RU367119"/>
    </source>
</evidence>
<dbReference type="EMBL" id="CP036262">
    <property type="protein sequence ID" value="QDS95553.1"/>
    <property type="molecule type" value="Genomic_DNA"/>
</dbReference>
<keyword evidence="7" id="KW-1185">Reference proteome</keyword>
<dbReference type="GO" id="GO:0042301">
    <property type="term" value="F:phosphate ion binding"/>
    <property type="evidence" value="ECO:0007669"/>
    <property type="project" value="UniProtKB-UniRule"/>
</dbReference>
<evidence type="ECO:0000259" key="5">
    <source>
        <dbReference type="Pfam" id="PF12849"/>
    </source>
</evidence>
<feature type="domain" description="PBP" evidence="5">
    <location>
        <begin position="40"/>
        <end position="291"/>
    </location>
</feature>
<evidence type="ECO:0000256" key="2">
    <source>
        <dbReference type="ARBA" id="ARBA00022448"/>
    </source>
</evidence>
<keyword evidence="4" id="KW-0592">Phosphate transport</keyword>
<dbReference type="RefSeq" id="WP_145353751.1">
    <property type="nucleotide sequence ID" value="NZ_CP036262.1"/>
</dbReference>
<evidence type="ECO:0000313" key="6">
    <source>
        <dbReference type="EMBL" id="QDS95553.1"/>
    </source>
</evidence>
<keyword evidence="3" id="KW-0732">Signal</keyword>
<name>A0A517MKZ7_9BACT</name>